<evidence type="ECO:0000256" key="1">
    <source>
        <dbReference type="ARBA" id="ARBA00004141"/>
    </source>
</evidence>
<keyword evidence="2 5" id="KW-0812">Transmembrane</keyword>
<comment type="caution">
    <text evidence="7">The sequence shown here is derived from an EMBL/GenBank/DDBJ whole genome shotgun (WGS) entry which is preliminary data.</text>
</comment>
<evidence type="ECO:0000256" key="3">
    <source>
        <dbReference type="ARBA" id="ARBA00022989"/>
    </source>
</evidence>
<dbReference type="InterPro" id="IPR013130">
    <property type="entry name" value="Fe3_Rdtase_TM_dom"/>
</dbReference>
<feature type="transmembrane region" description="Helical" evidence="5">
    <location>
        <begin position="42"/>
        <end position="69"/>
    </location>
</feature>
<evidence type="ECO:0000256" key="2">
    <source>
        <dbReference type="ARBA" id="ARBA00022692"/>
    </source>
</evidence>
<feature type="domain" description="Ferric oxidoreductase" evidence="6">
    <location>
        <begin position="49"/>
        <end position="158"/>
    </location>
</feature>
<feature type="transmembrane region" description="Helical" evidence="5">
    <location>
        <begin position="12"/>
        <end position="30"/>
    </location>
</feature>
<keyword evidence="3 5" id="KW-1133">Transmembrane helix</keyword>
<gene>
    <name evidence="7" type="ORF">RGQ15_21435</name>
</gene>
<feature type="transmembrane region" description="Helical" evidence="5">
    <location>
        <begin position="119"/>
        <end position="136"/>
    </location>
</feature>
<protein>
    <submittedName>
        <fullName evidence="7">Ferric reductase-like transmembrane domain-containing protein</fullName>
    </submittedName>
</protein>
<evidence type="ECO:0000313" key="7">
    <source>
        <dbReference type="EMBL" id="MDS9470119.1"/>
    </source>
</evidence>
<organism evidence="7 8">
    <name type="scientific">Paracoccus aurantius</name>
    <dbReference type="NCBI Taxonomy" id="3073814"/>
    <lineage>
        <taxon>Bacteria</taxon>
        <taxon>Pseudomonadati</taxon>
        <taxon>Pseudomonadota</taxon>
        <taxon>Alphaproteobacteria</taxon>
        <taxon>Rhodobacterales</taxon>
        <taxon>Paracoccaceae</taxon>
        <taxon>Paracoccus</taxon>
    </lineage>
</organism>
<evidence type="ECO:0000256" key="4">
    <source>
        <dbReference type="ARBA" id="ARBA00023136"/>
    </source>
</evidence>
<dbReference type="EMBL" id="JAVQLW010000005">
    <property type="protein sequence ID" value="MDS9470119.1"/>
    <property type="molecule type" value="Genomic_DNA"/>
</dbReference>
<keyword evidence="4 5" id="KW-0472">Membrane</keyword>
<comment type="subcellular location">
    <subcellularLocation>
        <location evidence="1">Membrane</location>
        <topology evidence="1">Multi-pass membrane protein</topology>
    </subcellularLocation>
</comment>
<dbReference type="Pfam" id="PF01794">
    <property type="entry name" value="Ferric_reduct"/>
    <property type="match status" value="1"/>
</dbReference>
<name>A0ABU2I0Q6_9RHOB</name>
<evidence type="ECO:0000313" key="8">
    <source>
        <dbReference type="Proteomes" id="UP001269144"/>
    </source>
</evidence>
<feature type="transmembrane region" description="Helical" evidence="5">
    <location>
        <begin position="148"/>
        <end position="166"/>
    </location>
</feature>
<feature type="transmembrane region" description="Helical" evidence="5">
    <location>
        <begin position="81"/>
        <end position="99"/>
    </location>
</feature>
<evidence type="ECO:0000256" key="5">
    <source>
        <dbReference type="SAM" id="Phobius"/>
    </source>
</evidence>
<feature type="transmembrane region" description="Helical" evidence="5">
    <location>
        <begin position="172"/>
        <end position="191"/>
    </location>
</feature>
<keyword evidence="8" id="KW-1185">Reference proteome</keyword>
<accession>A0ABU2I0Q6</accession>
<sequence length="200" mass="21903">MPGQDRRPWRHFAIWIALALVIAVPLMVAAESPLLAWRRPVYIIAGFSGIVAMCLLLLQPLLAAGHLPGFRGGRGRRAHRWTGATLVMLVLVHVAGLWITSPPDVIDALLFVSPTPFSVWGVMAMWAIFLMALLAIRQRRSRSWHLGHRAAALVVIVGSVVHALLIEGAMEPLTKAVLCAFVLVASLLVIFGHRIRAPSR</sequence>
<evidence type="ECO:0000259" key="6">
    <source>
        <dbReference type="Pfam" id="PF01794"/>
    </source>
</evidence>
<reference evidence="8" key="1">
    <citation type="submission" date="2023-07" db="EMBL/GenBank/DDBJ databases">
        <title>Paracoccus sp. MBLB3053 whole genome sequence.</title>
        <authorList>
            <person name="Hwang C.Y."/>
            <person name="Cho E.-S."/>
            <person name="Seo M.-J."/>
        </authorList>
    </citation>
    <scope>NUCLEOTIDE SEQUENCE [LARGE SCALE GENOMIC DNA]</scope>
    <source>
        <strain evidence="8">MBLB3053</strain>
    </source>
</reference>
<proteinExistence type="predicted"/>
<dbReference type="Proteomes" id="UP001269144">
    <property type="component" value="Unassembled WGS sequence"/>
</dbReference>